<dbReference type="EMBL" id="JBEVYD010000003">
    <property type="protein sequence ID" value="KAL3234388.1"/>
    <property type="molecule type" value="Genomic_DNA"/>
</dbReference>
<dbReference type="Pfam" id="PF00704">
    <property type="entry name" value="Glyco_hydro_18"/>
    <property type="match status" value="1"/>
</dbReference>
<protein>
    <recommendedName>
        <fullName evidence="2">chitinase</fullName>
        <ecNumber evidence="2">3.2.1.14</ecNumber>
    </recommendedName>
</protein>
<keyword evidence="12" id="KW-0732">Signal</keyword>
<keyword evidence="3" id="KW-0147">Chitin-binding</keyword>
<feature type="chain" id="PRO_5045517182" description="chitinase" evidence="12">
    <location>
        <begin position="18"/>
        <end position="539"/>
    </location>
</feature>
<dbReference type="Gene3D" id="3.20.20.80">
    <property type="entry name" value="Glycosidases"/>
    <property type="match status" value="1"/>
</dbReference>
<keyword evidence="15" id="KW-1185">Reference proteome</keyword>
<evidence type="ECO:0000256" key="5">
    <source>
        <dbReference type="ARBA" id="ARBA00023024"/>
    </source>
</evidence>
<evidence type="ECO:0000256" key="9">
    <source>
        <dbReference type="RuleBase" id="RU000489"/>
    </source>
</evidence>
<dbReference type="InterPro" id="IPR050542">
    <property type="entry name" value="Glycosyl_Hydrlase18_Chitinase"/>
</dbReference>
<dbReference type="SUPFAM" id="SSF51445">
    <property type="entry name" value="(Trans)glycosidases"/>
    <property type="match status" value="1"/>
</dbReference>
<evidence type="ECO:0000256" key="6">
    <source>
        <dbReference type="ARBA" id="ARBA00023277"/>
    </source>
</evidence>
<dbReference type="InterPro" id="IPR045321">
    <property type="entry name" value="Cts1-like"/>
</dbReference>
<dbReference type="PROSITE" id="PS01095">
    <property type="entry name" value="GH18_1"/>
    <property type="match status" value="1"/>
</dbReference>
<comment type="caution">
    <text evidence="14">The sequence shown here is derived from an EMBL/GenBank/DDBJ whole genome shotgun (WGS) entry which is preliminary data.</text>
</comment>
<dbReference type="Proteomes" id="UP001623330">
    <property type="component" value="Unassembled WGS sequence"/>
</dbReference>
<keyword evidence="7 9" id="KW-0326">Glycosidase</keyword>
<dbReference type="PANTHER" id="PTHR45708">
    <property type="entry name" value="ENDOCHITINASE"/>
    <property type="match status" value="1"/>
</dbReference>
<proteinExistence type="inferred from homology"/>
<comment type="catalytic activity">
    <reaction evidence="1">
        <text>Random endo-hydrolysis of N-acetyl-beta-D-glucosaminide (1-&gt;4)-beta-linkages in chitin and chitodextrins.</text>
        <dbReference type="EC" id="3.2.1.14"/>
    </reaction>
</comment>
<feature type="compositionally biased region" description="Low complexity" evidence="11">
    <location>
        <begin position="432"/>
        <end position="460"/>
    </location>
</feature>
<dbReference type="CDD" id="cd02877">
    <property type="entry name" value="GH18_hevamine_XipI_class_III"/>
    <property type="match status" value="1"/>
</dbReference>
<keyword evidence="4 9" id="KW-0378">Hydrolase</keyword>
<keyword evidence="6" id="KW-0119">Carbohydrate metabolism</keyword>
<keyword evidence="5" id="KW-0146">Chitin degradation</keyword>
<organism evidence="14 15">
    <name type="scientific">Nakaseomyces bracarensis</name>
    <dbReference type="NCBI Taxonomy" id="273131"/>
    <lineage>
        <taxon>Eukaryota</taxon>
        <taxon>Fungi</taxon>
        <taxon>Dikarya</taxon>
        <taxon>Ascomycota</taxon>
        <taxon>Saccharomycotina</taxon>
        <taxon>Saccharomycetes</taxon>
        <taxon>Saccharomycetales</taxon>
        <taxon>Saccharomycetaceae</taxon>
        <taxon>Nakaseomyces</taxon>
    </lineage>
</organism>
<dbReference type="InterPro" id="IPR001223">
    <property type="entry name" value="Glyco_hydro18_cat"/>
</dbReference>
<evidence type="ECO:0000256" key="2">
    <source>
        <dbReference type="ARBA" id="ARBA00012729"/>
    </source>
</evidence>
<gene>
    <name evidence="14" type="ORF">RNJ44_03150</name>
</gene>
<evidence type="ECO:0000313" key="15">
    <source>
        <dbReference type="Proteomes" id="UP001623330"/>
    </source>
</evidence>
<feature type="compositionally biased region" description="Low complexity" evidence="11">
    <location>
        <begin position="400"/>
        <end position="421"/>
    </location>
</feature>
<dbReference type="InterPro" id="IPR005089">
    <property type="entry name" value="CBM19"/>
</dbReference>
<feature type="region of interest" description="Disordered" evidence="11">
    <location>
        <begin position="399"/>
        <end position="460"/>
    </location>
</feature>
<evidence type="ECO:0000259" key="13">
    <source>
        <dbReference type="PROSITE" id="PS51910"/>
    </source>
</evidence>
<accession>A0ABR4NYZ0</accession>
<dbReference type="PANTHER" id="PTHR45708:SF49">
    <property type="entry name" value="ENDOCHITINASE"/>
    <property type="match status" value="1"/>
</dbReference>
<evidence type="ECO:0000256" key="10">
    <source>
        <dbReference type="RuleBase" id="RU004453"/>
    </source>
</evidence>
<evidence type="ECO:0000256" key="7">
    <source>
        <dbReference type="ARBA" id="ARBA00023295"/>
    </source>
</evidence>
<dbReference type="PROSITE" id="PS51910">
    <property type="entry name" value="GH18_2"/>
    <property type="match status" value="1"/>
</dbReference>
<dbReference type="InterPro" id="IPR017853">
    <property type="entry name" value="GH"/>
</dbReference>
<dbReference type="InterPro" id="IPR001579">
    <property type="entry name" value="Glyco_hydro_18_chit_AS"/>
</dbReference>
<evidence type="ECO:0000256" key="11">
    <source>
        <dbReference type="SAM" id="MobiDB-lite"/>
    </source>
</evidence>
<evidence type="ECO:0000256" key="12">
    <source>
        <dbReference type="SAM" id="SignalP"/>
    </source>
</evidence>
<evidence type="ECO:0000256" key="4">
    <source>
        <dbReference type="ARBA" id="ARBA00022801"/>
    </source>
</evidence>
<keyword evidence="8" id="KW-0624">Polysaccharide degradation</keyword>
<dbReference type="EC" id="3.2.1.14" evidence="2"/>
<reference evidence="14 15" key="1">
    <citation type="submission" date="2024-05" db="EMBL/GenBank/DDBJ databases">
        <title>Long read based assembly of the Candida bracarensis genome reveals expanded adhesin content.</title>
        <authorList>
            <person name="Marcet-Houben M."/>
            <person name="Ksiezopolska E."/>
            <person name="Gabaldon T."/>
        </authorList>
    </citation>
    <scope>NUCLEOTIDE SEQUENCE [LARGE SCALE GENOMIC DNA]</scope>
    <source>
        <strain evidence="14 15">CBM6</strain>
    </source>
</reference>
<sequence length="539" mass="57002">MIHIIITIALLINHALSFDINSKSNVALYWGQNSAGSQQSLASYCQSTDADIYLLSFLNSFPNIGLNFANACTDTYADGMLHCSQIAQDIKTCQSLGKKVLLSLGGASGSYSLSDDQVATDFATNLWNTFGEGSDASIERPFDDAIIDGFDFDIENNLATGYVTLVSNLRTLFQQGSKQYYISAAPQCPYPDASVGDLLANADVDFAFIQFYNNYCNVDSQFNWDTWKNFAENVSPNKNIKLYLGLPASATAAGSGYISDLSELKSVIEGISSFSNFGGVSLWDASQATTNIINGVDYVSNVKSILNSVTANTQTTTTSQYYLPSDLITNTGSSSISTRIVTTLSPTIASDLITATSFTTESASYPSTVRSTTILQPTANQESSFAAITSSVPVISTGLPEATTGVPETTTNVPETTANVPEITTNGPVPLPTTTAITTTTPATPEPTTTSSSANSNDSPAHTIAKQLNAQYAAGQFKGSATSCTDGDLACSADGQFAICNFGKWVTMPCAAGTTCFAYDSGNTVLTQCGFSYDKSSFI</sequence>
<comment type="similarity">
    <text evidence="10">Belongs to the glycosyl hydrolase 18 family.</text>
</comment>
<name>A0ABR4NYZ0_9SACH</name>
<evidence type="ECO:0000256" key="3">
    <source>
        <dbReference type="ARBA" id="ARBA00022669"/>
    </source>
</evidence>
<feature type="signal peptide" evidence="12">
    <location>
        <begin position="1"/>
        <end position="17"/>
    </location>
</feature>
<evidence type="ECO:0000256" key="8">
    <source>
        <dbReference type="ARBA" id="ARBA00023326"/>
    </source>
</evidence>
<feature type="domain" description="GH18" evidence="13">
    <location>
        <begin position="24"/>
        <end position="309"/>
    </location>
</feature>
<evidence type="ECO:0000313" key="14">
    <source>
        <dbReference type="EMBL" id="KAL3234388.1"/>
    </source>
</evidence>
<evidence type="ECO:0000256" key="1">
    <source>
        <dbReference type="ARBA" id="ARBA00000822"/>
    </source>
</evidence>
<dbReference type="Pfam" id="PF03427">
    <property type="entry name" value="CBM_19"/>
    <property type="match status" value="1"/>
</dbReference>